<dbReference type="Pfam" id="PF14759">
    <property type="entry name" value="Reductase_C"/>
    <property type="match status" value="1"/>
</dbReference>
<evidence type="ECO:0000313" key="2">
    <source>
        <dbReference type="EMBL" id="AHI30338.1"/>
    </source>
</evidence>
<dbReference type="RefSeq" id="WP_041343369.1">
    <property type="nucleotide sequence ID" value="NZ_CP007151.1"/>
</dbReference>
<name>W5YV05_9GAMM</name>
<dbReference type="InterPro" id="IPR016156">
    <property type="entry name" value="FAD/NAD-linked_Rdtase_dimer_sf"/>
</dbReference>
<dbReference type="HOGENOM" id="CLU_2826079_0_0_6"/>
<keyword evidence="3" id="KW-1185">Reference proteome</keyword>
<feature type="domain" description="Reductase C-terminal" evidence="1">
    <location>
        <begin position="11"/>
        <end position="59"/>
    </location>
</feature>
<dbReference type="AlphaFoldDB" id="W5YV05"/>
<dbReference type="STRING" id="1420916.AU14_19085"/>
<dbReference type="KEGG" id="msx:AU14_19085"/>
<dbReference type="OrthoDB" id="9800167at2"/>
<dbReference type="EMBL" id="CP007151">
    <property type="protein sequence ID" value="AHI30338.1"/>
    <property type="molecule type" value="Genomic_DNA"/>
</dbReference>
<protein>
    <recommendedName>
        <fullName evidence="1">Reductase C-terminal domain-containing protein</fullName>
    </recommendedName>
</protein>
<sequence>MFHYWIGLRINHVKEGKLIAADCVNRPPEFMLAKKLLSQKRTLDPSRMADATIEVKQLMSELTSSG</sequence>
<accession>W5YV05</accession>
<dbReference type="InterPro" id="IPR028202">
    <property type="entry name" value="Reductase_C"/>
</dbReference>
<dbReference type="Gene3D" id="3.30.390.30">
    <property type="match status" value="1"/>
</dbReference>
<evidence type="ECO:0000259" key="1">
    <source>
        <dbReference type="Pfam" id="PF14759"/>
    </source>
</evidence>
<organism evidence="2 3">
    <name type="scientific">Marinobacter similis</name>
    <dbReference type="NCBI Taxonomy" id="1420916"/>
    <lineage>
        <taxon>Bacteria</taxon>
        <taxon>Pseudomonadati</taxon>
        <taxon>Pseudomonadota</taxon>
        <taxon>Gammaproteobacteria</taxon>
        <taxon>Pseudomonadales</taxon>
        <taxon>Marinobacteraceae</taxon>
        <taxon>Marinobacter</taxon>
    </lineage>
</organism>
<proteinExistence type="predicted"/>
<reference evidence="2 3" key="1">
    <citation type="journal article" date="2014" name="Genome Announc.">
        <title>Draft Genome Sequences of Marinobacter similis A3d10T and Marinobacter salarius R9SW1T.</title>
        <authorList>
            <person name="Ivanova E.P."/>
            <person name="Ng H.J."/>
            <person name="Webb H.K."/>
            <person name="Feng G."/>
            <person name="Oshima K."/>
            <person name="Hattori M."/>
            <person name="Ohkuma M."/>
            <person name="Sergeev A.F."/>
            <person name="Mikhailov V.V."/>
            <person name="Crawford R.J."/>
            <person name="Sawabe T."/>
        </authorList>
    </citation>
    <scope>NUCLEOTIDE SEQUENCE [LARGE SCALE GENOMIC DNA]</scope>
    <source>
        <strain evidence="2 3">A3d10</strain>
    </source>
</reference>
<dbReference type="SUPFAM" id="SSF55424">
    <property type="entry name" value="FAD/NAD-linked reductases, dimerisation (C-terminal) domain"/>
    <property type="match status" value="1"/>
</dbReference>
<gene>
    <name evidence="2" type="ORF">AU14_19085</name>
</gene>
<evidence type="ECO:0000313" key="3">
    <source>
        <dbReference type="Proteomes" id="UP000061489"/>
    </source>
</evidence>
<dbReference type="Proteomes" id="UP000061489">
    <property type="component" value="Chromosome"/>
</dbReference>